<comment type="caution">
    <text evidence="4">The sequence shown here is derived from an EMBL/GenBank/DDBJ whole genome shotgun (WGS) entry which is preliminary data.</text>
</comment>
<evidence type="ECO:0000313" key="5">
    <source>
        <dbReference type="Proteomes" id="UP001149074"/>
    </source>
</evidence>
<feature type="signal peptide" evidence="3">
    <location>
        <begin position="1"/>
        <end position="29"/>
    </location>
</feature>
<feature type="region of interest" description="Disordered" evidence="1">
    <location>
        <begin position="294"/>
        <end position="345"/>
    </location>
</feature>
<dbReference type="RefSeq" id="XP_056472917.1">
    <property type="nucleotide sequence ID" value="XM_056622111.1"/>
</dbReference>
<evidence type="ECO:0000313" key="4">
    <source>
        <dbReference type="EMBL" id="KAJ5090936.1"/>
    </source>
</evidence>
<keyword evidence="2" id="KW-1133">Transmembrane helix</keyword>
<proteinExistence type="predicted"/>
<feature type="transmembrane region" description="Helical" evidence="2">
    <location>
        <begin position="183"/>
        <end position="206"/>
    </location>
</feature>
<evidence type="ECO:0000256" key="1">
    <source>
        <dbReference type="SAM" id="MobiDB-lite"/>
    </source>
</evidence>
<keyword evidence="5" id="KW-1185">Reference proteome</keyword>
<keyword evidence="2" id="KW-0812">Transmembrane</keyword>
<dbReference type="GeneID" id="81361090"/>
<gene>
    <name evidence="4" type="ORF">N7532_009620</name>
</gene>
<dbReference type="OrthoDB" id="5338512at2759"/>
<feature type="chain" id="PRO_5040747687" evidence="3">
    <location>
        <begin position="30"/>
        <end position="374"/>
    </location>
</feature>
<protein>
    <submittedName>
        <fullName evidence="4">Uncharacterized protein</fullName>
    </submittedName>
</protein>
<sequence>MAGSIMGIVPRRPFLLLTMFMTVLRTSHALDALDLFDRSSDSCPQSYDQCGGDLPSNFCCPSSSTCVIANSTTAICCPSGSTCDYISPIDCDIQQQNATAHPKSTVKTTRLDGKLSSCGDSCCPFGYSCGGDRMCIMDKHSTNTTSASTSTGTGTIGATFTPFSSSTADPGNTSACPSFPSKAVVAGFFPGAIFGAVLALLIGTCIRRRTHKKMQKEDPKFVPHWSHRTSTGAVMGISSPMASEDASYRTDFLLRPSSANRSSVGARSARSRVSRTGSRVRSLFNAGPKLDMVVPPVPKVPNPVTPPRQRQPSTESIKVYSPPGAFSQSRKFLGPEPYPSTIARPDTTFTDLMQVVGFNDTKGNPTYKVTVDEK</sequence>
<dbReference type="Proteomes" id="UP001149074">
    <property type="component" value="Unassembled WGS sequence"/>
</dbReference>
<name>A0A9W9EZX7_9EURO</name>
<evidence type="ECO:0000256" key="3">
    <source>
        <dbReference type="SAM" id="SignalP"/>
    </source>
</evidence>
<dbReference type="EMBL" id="JAPQKI010000009">
    <property type="protein sequence ID" value="KAJ5090936.1"/>
    <property type="molecule type" value="Genomic_DNA"/>
</dbReference>
<evidence type="ECO:0000256" key="2">
    <source>
        <dbReference type="SAM" id="Phobius"/>
    </source>
</evidence>
<accession>A0A9W9EZX7</accession>
<keyword evidence="3" id="KW-0732">Signal</keyword>
<feature type="compositionally biased region" description="Low complexity" evidence="1">
    <location>
        <begin position="259"/>
        <end position="268"/>
    </location>
</feature>
<feature type="compositionally biased region" description="Pro residues" evidence="1">
    <location>
        <begin position="295"/>
        <end position="306"/>
    </location>
</feature>
<reference evidence="4" key="1">
    <citation type="submission" date="2022-11" db="EMBL/GenBank/DDBJ databases">
        <authorList>
            <person name="Petersen C."/>
        </authorList>
    </citation>
    <scope>NUCLEOTIDE SEQUENCE</scope>
    <source>
        <strain evidence="4">IBT 30761</strain>
    </source>
</reference>
<keyword evidence="2" id="KW-0472">Membrane</keyword>
<dbReference type="AlphaFoldDB" id="A0A9W9EZX7"/>
<reference evidence="4" key="2">
    <citation type="journal article" date="2023" name="IMA Fungus">
        <title>Comparative genomic study of the Penicillium genus elucidates a diverse pangenome and 15 lateral gene transfer events.</title>
        <authorList>
            <person name="Petersen C."/>
            <person name="Sorensen T."/>
            <person name="Nielsen M.R."/>
            <person name="Sondergaard T.E."/>
            <person name="Sorensen J.L."/>
            <person name="Fitzpatrick D.A."/>
            <person name="Frisvad J.C."/>
            <person name="Nielsen K.L."/>
        </authorList>
    </citation>
    <scope>NUCLEOTIDE SEQUENCE</scope>
    <source>
        <strain evidence="4">IBT 30761</strain>
    </source>
</reference>
<organism evidence="4 5">
    <name type="scientific">Penicillium argentinense</name>
    <dbReference type="NCBI Taxonomy" id="1131581"/>
    <lineage>
        <taxon>Eukaryota</taxon>
        <taxon>Fungi</taxon>
        <taxon>Dikarya</taxon>
        <taxon>Ascomycota</taxon>
        <taxon>Pezizomycotina</taxon>
        <taxon>Eurotiomycetes</taxon>
        <taxon>Eurotiomycetidae</taxon>
        <taxon>Eurotiales</taxon>
        <taxon>Aspergillaceae</taxon>
        <taxon>Penicillium</taxon>
    </lineage>
</organism>
<feature type="region of interest" description="Disordered" evidence="1">
    <location>
        <begin position="259"/>
        <end position="279"/>
    </location>
</feature>